<feature type="compositionally biased region" description="Polar residues" evidence="1">
    <location>
        <begin position="71"/>
        <end position="83"/>
    </location>
</feature>
<accession>A0AAD7EQF4</accession>
<dbReference type="AlphaFoldDB" id="A0AAD7EQF4"/>
<proteinExistence type="predicted"/>
<name>A0AAD7EQF4_9AGAR</name>
<feature type="compositionally biased region" description="Low complexity" evidence="1">
    <location>
        <begin position="59"/>
        <end position="70"/>
    </location>
</feature>
<reference evidence="2" key="1">
    <citation type="submission" date="2023-03" db="EMBL/GenBank/DDBJ databases">
        <title>Massive genome expansion in bonnet fungi (Mycena s.s.) driven by repeated elements and novel gene families across ecological guilds.</title>
        <authorList>
            <consortium name="Lawrence Berkeley National Laboratory"/>
            <person name="Harder C.B."/>
            <person name="Miyauchi S."/>
            <person name="Viragh M."/>
            <person name="Kuo A."/>
            <person name="Thoen E."/>
            <person name="Andreopoulos B."/>
            <person name="Lu D."/>
            <person name="Skrede I."/>
            <person name="Drula E."/>
            <person name="Henrissat B."/>
            <person name="Morin E."/>
            <person name="Kohler A."/>
            <person name="Barry K."/>
            <person name="LaButti K."/>
            <person name="Morin E."/>
            <person name="Salamov A."/>
            <person name="Lipzen A."/>
            <person name="Mereny Z."/>
            <person name="Hegedus B."/>
            <person name="Baldrian P."/>
            <person name="Stursova M."/>
            <person name="Weitz H."/>
            <person name="Taylor A."/>
            <person name="Grigoriev I.V."/>
            <person name="Nagy L.G."/>
            <person name="Martin F."/>
            <person name="Kauserud H."/>
        </authorList>
    </citation>
    <scope>NUCLEOTIDE SEQUENCE</scope>
    <source>
        <strain evidence="2">CBHHK002</strain>
    </source>
</reference>
<evidence type="ECO:0000256" key="1">
    <source>
        <dbReference type="SAM" id="MobiDB-lite"/>
    </source>
</evidence>
<sequence>MPGGPHQLVGRYNGWYPCTTLKAADGEATFWFDSFNGTTYDRRGLCGFVGPDVTSTISISAPSSGSASAPNDSGCSAGNNSGSVAELKRQQRQVVNAYEEGIDGVSPVQHSQSHTSRANRVRQLDL</sequence>
<comment type="caution">
    <text evidence="2">The sequence shown here is derived from an EMBL/GenBank/DDBJ whole genome shotgun (WGS) entry which is preliminary data.</text>
</comment>
<protein>
    <submittedName>
        <fullName evidence="2">Uncharacterized protein</fullName>
    </submittedName>
</protein>
<dbReference type="Proteomes" id="UP001218218">
    <property type="component" value="Unassembled WGS sequence"/>
</dbReference>
<feature type="compositionally biased region" description="Polar residues" evidence="1">
    <location>
        <begin position="108"/>
        <end position="118"/>
    </location>
</feature>
<feature type="region of interest" description="Disordered" evidence="1">
    <location>
        <begin position="103"/>
        <end position="126"/>
    </location>
</feature>
<feature type="region of interest" description="Disordered" evidence="1">
    <location>
        <begin position="59"/>
        <end position="90"/>
    </location>
</feature>
<gene>
    <name evidence="2" type="ORF">DFH08DRAFT_960593</name>
</gene>
<dbReference type="EMBL" id="JARIHO010000019">
    <property type="protein sequence ID" value="KAJ7347242.1"/>
    <property type="molecule type" value="Genomic_DNA"/>
</dbReference>
<keyword evidence="3" id="KW-1185">Reference proteome</keyword>
<evidence type="ECO:0000313" key="2">
    <source>
        <dbReference type="EMBL" id="KAJ7347242.1"/>
    </source>
</evidence>
<evidence type="ECO:0000313" key="3">
    <source>
        <dbReference type="Proteomes" id="UP001218218"/>
    </source>
</evidence>
<organism evidence="2 3">
    <name type="scientific">Mycena albidolilacea</name>
    <dbReference type="NCBI Taxonomy" id="1033008"/>
    <lineage>
        <taxon>Eukaryota</taxon>
        <taxon>Fungi</taxon>
        <taxon>Dikarya</taxon>
        <taxon>Basidiomycota</taxon>
        <taxon>Agaricomycotina</taxon>
        <taxon>Agaricomycetes</taxon>
        <taxon>Agaricomycetidae</taxon>
        <taxon>Agaricales</taxon>
        <taxon>Marasmiineae</taxon>
        <taxon>Mycenaceae</taxon>
        <taxon>Mycena</taxon>
    </lineage>
</organism>